<proteinExistence type="predicted"/>
<dbReference type="Pfam" id="PF02348">
    <property type="entry name" value="CTP_transf_3"/>
    <property type="match status" value="1"/>
</dbReference>
<reference evidence="1" key="1">
    <citation type="submission" date="2018-05" db="EMBL/GenBank/DDBJ databases">
        <authorList>
            <person name="Lanie J.A."/>
            <person name="Ng W.-L."/>
            <person name="Kazmierczak K.M."/>
            <person name="Andrzejewski T.M."/>
            <person name="Davidsen T.M."/>
            <person name="Wayne K.J."/>
            <person name="Tettelin H."/>
            <person name="Glass J.I."/>
            <person name="Rusch D."/>
            <person name="Podicherti R."/>
            <person name="Tsui H.-C.T."/>
            <person name="Winkler M.E."/>
        </authorList>
    </citation>
    <scope>NUCLEOTIDE SEQUENCE</scope>
</reference>
<gene>
    <name evidence="1" type="ORF">METZ01_LOCUS342904</name>
</gene>
<name>A0A382QYP9_9ZZZZ</name>
<dbReference type="GO" id="GO:0008781">
    <property type="term" value="F:N-acylneuraminate cytidylyltransferase activity"/>
    <property type="evidence" value="ECO:0007669"/>
    <property type="project" value="TreeGrafter"/>
</dbReference>
<dbReference type="CDD" id="cd02513">
    <property type="entry name" value="CMP-NeuAc_Synthase"/>
    <property type="match status" value="1"/>
</dbReference>
<dbReference type="InterPro" id="IPR003329">
    <property type="entry name" value="Cytidylyl_trans"/>
</dbReference>
<dbReference type="EMBL" id="UINC01117552">
    <property type="protein sequence ID" value="SVC90050.1"/>
    <property type="molecule type" value="Genomic_DNA"/>
</dbReference>
<organism evidence="1">
    <name type="scientific">marine metagenome</name>
    <dbReference type="NCBI Taxonomy" id="408172"/>
    <lineage>
        <taxon>unclassified sequences</taxon>
        <taxon>metagenomes</taxon>
        <taxon>ecological metagenomes</taxon>
    </lineage>
</organism>
<dbReference type="InterPro" id="IPR050793">
    <property type="entry name" value="CMP-NeuNAc_synthase"/>
</dbReference>
<dbReference type="AlphaFoldDB" id="A0A382QYP9"/>
<dbReference type="Gene3D" id="3.90.550.10">
    <property type="entry name" value="Spore Coat Polysaccharide Biosynthesis Protein SpsA, Chain A"/>
    <property type="match status" value="1"/>
</dbReference>
<evidence type="ECO:0008006" key="2">
    <source>
        <dbReference type="Google" id="ProtNLM"/>
    </source>
</evidence>
<accession>A0A382QYP9</accession>
<dbReference type="PANTHER" id="PTHR21485:SF3">
    <property type="entry name" value="N-ACYLNEURAMINATE CYTIDYLYLTRANSFERASE"/>
    <property type="match status" value="1"/>
</dbReference>
<sequence>MSISFEDVICIIPARGGSKGLPRKNTLLLDGEPLVARPIRQAIESGVIGTVLVTTDDNEIARISESAGAIVPFIRPPELAQDLTTTEDTLKHALLEYERETMKEFKIAVFLTATDIFRKVQWIKDAVLMLKANPSLESVFSGHATHKNFWSQQDDGSWKRLKPWMATYASRQIRKPIIREDTGIACASRAWLWREGRRIGDVVDIIVNDDDFTSIDIHQMRDLMLAEKALEINKNINN</sequence>
<dbReference type="PANTHER" id="PTHR21485">
    <property type="entry name" value="HAD SUPERFAMILY MEMBERS CMAS AND KDSC"/>
    <property type="match status" value="1"/>
</dbReference>
<dbReference type="InterPro" id="IPR029044">
    <property type="entry name" value="Nucleotide-diphossugar_trans"/>
</dbReference>
<dbReference type="SUPFAM" id="SSF53448">
    <property type="entry name" value="Nucleotide-diphospho-sugar transferases"/>
    <property type="match status" value="1"/>
</dbReference>
<evidence type="ECO:0000313" key="1">
    <source>
        <dbReference type="EMBL" id="SVC90050.1"/>
    </source>
</evidence>
<protein>
    <recommendedName>
        <fullName evidence="2">N-acylneuraminate cytidylyltransferase</fullName>
    </recommendedName>
</protein>